<keyword evidence="2" id="KW-1185">Reference proteome</keyword>
<proteinExistence type="predicted"/>
<evidence type="ECO:0000313" key="2">
    <source>
        <dbReference type="Proteomes" id="UP001069802"/>
    </source>
</evidence>
<organism evidence="1 2">
    <name type="scientific">Kiloniella laminariae</name>
    <dbReference type="NCBI Taxonomy" id="454162"/>
    <lineage>
        <taxon>Bacteria</taxon>
        <taxon>Pseudomonadati</taxon>
        <taxon>Pseudomonadota</taxon>
        <taxon>Alphaproteobacteria</taxon>
        <taxon>Rhodospirillales</taxon>
        <taxon>Kiloniellaceae</taxon>
        <taxon>Kiloniella</taxon>
    </lineage>
</organism>
<dbReference type="EMBL" id="JAPWGY010000002">
    <property type="protein sequence ID" value="MCZ4280740.1"/>
    <property type="molecule type" value="Genomic_DNA"/>
</dbReference>
<evidence type="ECO:0000313" key="1">
    <source>
        <dbReference type="EMBL" id="MCZ4280740.1"/>
    </source>
</evidence>
<sequence>MSETNSKDNPPNTIRQAIPLICVALYGIYAEKYQLWLLEMQTSEKAGKESVNPLPLSQKDRTEIVRDQDDADKMGGIKIPASQFRSWRSAKGVVCGLFGCQILHRGKMHGKIPLLLQHVLDITATLSTLWRTVHGFIYTRN</sequence>
<comment type="caution">
    <text evidence="1">The sequence shown here is derived from an EMBL/GenBank/DDBJ whole genome shotgun (WGS) entry which is preliminary data.</text>
</comment>
<gene>
    <name evidence="1" type="ORF">O4H49_08120</name>
</gene>
<reference evidence="1" key="1">
    <citation type="submission" date="2022-12" db="EMBL/GenBank/DDBJ databases">
        <title>Bacterial isolates from different developmental stages of Nematostella vectensis.</title>
        <authorList>
            <person name="Fraune S."/>
        </authorList>
    </citation>
    <scope>NUCLEOTIDE SEQUENCE</scope>
    <source>
        <strain evidence="1">G21630-S1</strain>
    </source>
</reference>
<protein>
    <submittedName>
        <fullName evidence="1">Uncharacterized protein</fullName>
    </submittedName>
</protein>
<dbReference type="Proteomes" id="UP001069802">
    <property type="component" value="Unassembled WGS sequence"/>
</dbReference>
<accession>A0ABT4LIH8</accession>
<name>A0ABT4LIH8_9PROT</name>